<feature type="region of interest" description="Disordered" evidence="1">
    <location>
        <begin position="260"/>
        <end position="284"/>
    </location>
</feature>
<proteinExistence type="predicted"/>
<dbReference type="OrthoDB" id="10570225at2759"/>
<gene>
    <name evidence="3" type="ORF">PECAL_1P33630</name>
</gene>
<sequence length="382" mass="42227">MTRELAFLVILGAAAALTPADNRAGLLHLLTQRSVQTNVYYLTNFHDEPKAKWLARYREPVVSLEMDRISDRSVQPRYHGLDAYCQEDDEAPIDYLRDMMTAEPVEYKVRYLVGTPEGAPRPDTAGAPEGFAETTSAAMGMWSNPAAQSRRNNPFLERSKKYIEYDETIVPAKVAQSLMRTREQLAREWAWDLRSLLSPNAALESAIDGTSKINAPGMDEDCSPLRSGNQDLCARLATRSAAIQALSELSQPEARYLSRKLAPKTEDDDRPPLPVTKGDQPDYLPDPIHAELKERICDLQTYADALGDHSSSPGAADRFLDDIRGDSVGNDVDPAAVASKIITIRDTLVRDWSEAVVGCVADEHALVCREALEAQLAQAEDN</sequence>
<protein>
    <submittedName>
        <fullName evidence="3">Uncharacterized protein</fullName>
    </submittedName>
</protein>
<evidence type="ECO:0000313" key="4">
    <source>
        <dbReference type="Proteomes" id="UP000789595"/>
    </source>
</evidence>
<evidence type="ECO:0000313" key="3">
    <source>
        <dbReference type="EMBL" id="CAH0366852.1"/>
    </source>
</evidence>
<dbReference type="Proteomes" id="UP000789595">
    <property type="component" value="Unassembled WGS sequence"/>
</dbReference>
<evidence type="ECO:0000256" key="2">
    <source>
        <dbReference type="SAM" id="SignalP"/>
    </source>
</evidence>
<name>A0A8J2SBX3_9STRA</name>
<dbReference type="AlphaFoldDB" id="A0A8J2SBX3"/>
<feature type="chain" id="PRO_5035263727" evidence="2">
    <location>
        <begin position="17"/>
        <end position="382"/>
    </location>
</feature>
<reference evidence="3" key="1">
    <citation type="submission" date="2021-11" db="EMBL/GenBank/DDBJ databases">
        <authorList>
            <consortium name="Genoscope - CEA"/>
            <person name="William W."/>
        </authorList>
    </citation>
    <scope>NUCLEOTIDE SEQUENCE</scope>
</reference>
<keyword evidence="4" id="KW-1185">Reference proteome</keyword>
<evidence type="ECO:0000256" key="1">
    <source>
        <dbReference type="SAM" id="MobiDB-lite"/>
    </source>
</evidence>
<accession>A0A8J2SBX3</accession>
<organism evidence="3 4">
    <name type="scientific">Pelagomonas calceolata</name>
    <dbReference type="NCBI Taxonomy" id="35677"/>
    <lineage>
        <taxon>Eukaryota</taxon>
        <taxon>Sar</taxon>
        <taxon>Stramenopiles</taxon>
        <taxon>Ochrophyta</taxon>
        <taxon>Pelagophyceae</taxon>
        <taxon>Pelagomonadales</taxon>
        <taxon>Pelagomonadaceae</taxon>
        <taxon>Pelagomonas</taxon>
    </lineage>
</organism>
<comment type="caution">
    <text evidence="3">The sequence shown here is derived from an EMBL/GenBank/DDBJ whole genome shotgun (WGS) entry which is preliminary data.</text>
</comment>
<keyword evidence="2" id="KW-0732">Signal</keyword>
<feature type="signal peptide" evidence="2">
    <location>
        <begin position="1"/>
        <end position="16"/>
    </location>
</feature>
<dbReference type="EMBL" id="CAKKNE010000001">
    <property type="protein sequence ID" value="CAH0366852.1"/>
    <property type="molecule type" value="Genomic_DNA"/>
</dbReference>